<dbReference type="PANTHER" id="PTHR30028:SF0">
    <property type="entry name" value="PROTEIN ALUMINUM SENSITIVE 3"/>
    <property type="match status" value="1"/>
</dbReference>
<evidence type="ECO:0000313" key="7">
    <source>
        <dbReference type="EMBL" id="MBK6008084.1"/>
    </source>
</evidence>
<reference evidence="7" key="2">
    <citation type="submission" date="2021-01" db="EMBL/GenBank/DDBJ databases">
        <authorList>
            <person name="Kang M."/>
        </authorList>
    </citation>
    <scope>NUCLEOTIDE SEQUENCE</scope>
    <source>
        <strain evidence="7">KACC 17527</strain>
    </source>
</reference>
<reference evidence="7" key="1">
    <citation type="journal article" date="2012" name="J. Microbiol. Biotechnol.">
        <title>Ramlibacter ginsenosidimutans sp. nov., with ginsenoside-converting activity.</title>
        <authorList>
            <person name="Wang L."/>
            <person name="An D.S."/>
            <person name="Kim S.G."/>
            <person name="Jin F.X."/>
            <person name="Kim S.C."/>
            <person name="Lee S.T."/>
            <person name="Im W.T."/>
        </authorList>
    </citation>
    <scope>NUCLEOTIDE SEQUENCE</scope>
    <source>
        <strain evidence="7">KACC 17527</strain>
    </source>
</reference>
<feature type="transmembrane region" description="Helical" evidence="6">
    <location>
        <begin position="223"/>
        <end position="246"/>
    </location>
</feature>
<feature type="transmembrane region" description="Helical" evidence="6">
    <location>
        <begin position="6"/>
        <end position="26"/>
    </location>
</feature>
<evidence type="ECO:0000256" key="5">
    <source>
        <dbReference type="ARBA" id="ARBA00023136"/>
    </source>
</evidence>
<protein>
    <submittedName>
        <fullName evidence="7">Iron export ABC transporter permease subunit FetB</fullName>
    </submittedName>
</protein>
<evidence type="ECO:0000256" key="4">
    <source>
        <dbReference type="ARBA" id="ARBA00022989"/>
    </source>
</evidence>
<keyword evidence="4 6" id="KW-1133">Transmembrane helix</keyword>
<dbReference type="Proteomes" id="UP000630528">
    <property type="component" value="Unassembled WGS sequence"/>
</dbReference>
<sequence>MEHVLSTWQLAATAVLVVASAGLSLWMQMGIARPLLVAAARTVVQLLLVGLVLKQLFANQSPWLTVLVMVAMLGAAGYETFSRQDRRFAGGTAVALASLPIAIASVIVTGFALATLRPEHWLSPQVAIPLLGIVLGNAMSSASVTLNTFTGMLVRERAAVEAQLALGATRYTALAPLQRSAARNGMIPIINQMAAAGVITLPGMMTGQILAGMPPFEAAKYQVFVLFLLAGAAALAVAATSYAAAWRATDARHRLRLDRLRST</sequence>
<feature type="transmembrane region" description="Helical" evidence="6">
    <location>
        <begin position="63"/>
        <end position="81"/>
    </location>
</feature>
<evidence type="ECO:0000256" key="6">
    <source>
        <dbReference type="SAM" id="Phobius"/>
    </source>
</evidence>
<proteinExistence type="inferred from homology"/>
<dbReference type="RefSeq" id="WP_201174772.1">
    <property type="nucleotide sequence ID" value="NZ_JAEPWM010000008.1"/>
</dbReference>
<keyword evidence="5 6" id="KW-0472">Membrane</keyword>
<comment type="similarity">
    <text evidence="2">Belongs to the UPF0014 family.</text>
</comment>
<dbReference type="PANTHER" id="PTHR30028">
    <property type="entry name" value="UPF0014 INNER MEMBRANE PROTEIN YBBM-RELATED"/>
    <property type="match status" value="1"/>
</dbReference>
<dbReference type="InterPro" id="IPR005226">
    <property type="entry name" value="UPF0014_fam"/>
</dbReference>
<feature type="transmembrane region" description="Helical" evidence="6">
    <location>
        <begin position="38"/>
        <end position="57"/>
    </location>
</feature>
<feature type="transmembrane region" description="Helical" evidence="6">
    <location>
        <begin position="93"/>
        <end position="114"/>
    </location>
</feature>
<keyword evidence="3 6" id="KW-0812">Transmembrane</keyword>
<dbReference type="GO" id="GO:0005886">
    <property type="term" value="C:plasma membrane"/>
    <property type="evidence" value="ECO:0007669"/>
    <property type="project" value="TreeGrafter"/>
</dbReference>
<name>A0A934TUY4_9BURK</name>
<feature type="transmembrane region" description="Helical" evidence="6">
    <location>
        <begin position="189"/>
        <end position="211"/>
    </location>
</feature>
<comment type="caution">
    <text evidence="7">The sequence shown here is derived from an EMBL/GenBank/DDBJ whole genome shotgun (WGS) entry which is preliminary data.</text>
</comment>
<accession>A0A934TUY4</accession>
<organism evidence="7 8">
    <name type="scientific">Ramlibacter ginsenosidimutans</name>
    <dbReference type="NCBI Taxonomy" id="502333"/>
    <lineage>
        <taxon>Bacteria</taxon>
        <taxon>Pseudomonadati</taxon>
        <taxon>Pseudomonadota</taxon>
        <taxon>Betaproteobacteria</taxon>
        <taxon>Burkholderiales</taxon>
        <taxon>Comamonadaceae</taxon>
        <taxon>Ramlibacter</taxon>
    </lineage>
</organism>
<feature type="transmembrane region" description="Helical" evidence="6">
    <location>
        <begin position="126"/>
        <end position="149"/>
    </location>
</feature>
<evidence type="ECO:0000256" key="2">
    <source>
        <dbReference type="ARBA" id="ARBA00005268"/>
    </source>
</evidence>
<dbReference type="EMBL" id="JAEPWM010000008">
    <property type="protein sequence ID" value="MBK6008084.1"/>
    <property type="molecule type" value="Genomic_DNA"/>
</dbReference>
<evidence type="ECO:0000256" key="1">
    <source>
        <dbReference type="ARBA" id="ARBA00004141"/>
    </source>
</evidence>
<dbReference type="AlphaFoldDB" id="A0A934TUY4"/>
<evidence type="ECO:0000256" key="3">
    <source>
        <dbReference type="ARBA" id="ARBA00022692"/>
    </source>
</evidence>
<gene>
    <name evidence="7" type="primary">fetB</name>
    <name evidence="7" type="ORF">JJB11_18435</name>
</gene>
<comment type="subcellular location">
    <subcellularLocation>
        <location evidence="1">Membrane</location>
        <topology evidence="1">Multi-pass membrane protein</topology>
    </subcellularLocation>
</comment>
<evidence type="ECO:0000313" key="8">
    <source>
        <dbReference type="Proteomes" id="UP000630528"/>
    </source>
</evidence>
<dbReference type="Pfam" id="PF03649">
    <property type="entry name" value="UPF0014"/>
    <property type="match status" value="1"/>
</dbReference>
<keyword evidence="8" id="KW-1185">Reference proteome</keyword>